<dbReference type="Proteomes" id="UP000682877">
    <property type="component" value="Chromosome 6"/>
</dbReference>
<evidence type="ECO:0000256" key="13">
    <source>
        <dbReference type="SAM" id="Phobius"/>
    </source>
</evidence>
<accession>A0A8S2ALC8</accession>
<evidence type="ECO:0000256" key="11">
    <source>
        <dbReference type="ARBA" id="ARBA00023303"/>
    </source>
</evidence>
<evidence type="ECO:0000256" key="12">
    <source>
        <dbReference type="SAM" id="MobiDB-lite"/>
    </source>
</evidence>
<proteinExistence type="predicted"/>
<reference evidence="15" key="1">
    <citation type="submission" date="2021-01" db="EMBL/GenBank/DDBJ databases">
        <authorList>
            <person name="Bezrukov I."/>
        </authorList>
    </citation>
    <scope>NUCLEOTIDE SEQUENCE</scope>
</reference>
<dbReference type="GO" id="GO:0005245">
    <property type="term" value="F:voltage-gated calcium channel activity"/>
    <property type="evidence" value="ECO:0007669"/>
    <property type="project" value="InterPro"/>
</dbReference>
<evidence type="ECO:0000256" key="5">
    <source>
        <dbReference type="ARBA" id="ARBA00022692"/>
    </source>
</evidence>
<evidence type="ECO:0000256" key="4">
    <source>
        <dbReference type="ARBA" id="ARBA00022673"/>
    </source>
</evidence>
<keyword evidence="10 13" id="KW-0472">Membrane</keyword>
<organism evidence="15 16">
    <name type="scientific">Arabidopsis arenosa</name>
    <name type="common">Sand rock-cress</name>
    <name type="synonym">Cardaminopsis arenosa</name>
    <dbReference type="NCBI Taxonomy" id="38785"/>
    <lineage>
        <taxon>Eukaryota</taxon>
        <taxon>Viridiplantae</taxon>
        <taxon>Streptophyta</taxon>
        <taxon>Embryophyta</taxon>
        <taxon>Tracheophyta</taxon>
        <taxon>Spermatophyta</taxon>
        <taxon>Magnoliopsida</taxon>
        <taxon>eudicotyledons</taxon>
        <taxon>Gunneridae</taxon>
        <taxon>Pentapetalae</taxon>
        <taxon>rosids</taxon>
        <taxon>malvids</taxon>
        <taxon>Brassicales</taxon>
        <taxon>Brassicaceae</taxon>
        <taxon>Camelineae</taxon>
        <taxon>Arabidopsis</taxon>
    </lineage>
</organism>
<dbReference type="Gene3D" id="1.10.287.70">
    <property type="match status" value="1"/>
</dbReference>
<keyword evidence="7" id="KW-0106">Calcium</keyword>
<dbReference type="SUPFAM" id="SSF81324">
    <property type="entry name" value="Voltage-gated potassium channels"/>
    <property type="match status" value="1"/>
</dbReference>
<dbReference type="EMBL" id="LR999456">
    <property type="protein sequence ID" value="CAE6138199.1"/>
    <property type="molecule type" value="Genomic_DNA"/>
</dbReference>
<protein>
    <recommendedName>
        <fullName evidence="14">Ion transport domain-containing protein</fullName>
    </recommendedName>
</protein>
<keyword evidence="4" id="KW-0107">Calcium channel</keyword>
<evidence type="ECO:0000256" key="3">
    <source>
        <dbReference type="ARBA" id="ARBA00022568"/>
    </source>
</evidence>
<evidence type="ECO:0000256" key="1">
    <source>
        <dbReference type="ARBA" id="ARBA00004141"/>
    </source>
</evidence>
<evidence type="ECO:0000313" key="15">
    <source>
        <dbReference type="EMBL" id="CAE6138199.1"/>
    </source>
</evidence>
<keyword evidence="8 13" id="KW-1133">Transmembrane helix</keyword>
<name>A0A8S2ALC8_ARAAE</name>
<evidence type="ECO:0000313" key="16">
    <source>
        <dbReference type="Proteomes" id="UP000682877"/>
    </source>
</evidence>
<feature type="domain" description="Ion transport" evidence="14">
    <location>
        <begin position="21"/>
        <end position="96"/>
    </location>
</feature>
<dbReference type="AlphaFoldDB" id="A0A8S2ALC8"/>
<keyword evidence="2" id="KW-0813">Transport</keyword>
<dbReference type="Pfam" id="PF00520">
    <property type="entry name" value="Ion_trans"/>
    <property type="match status" value="1"/>
</dbReference>
<sequence length="191" mass="22074">MGHSYWGNGYLITPDENTFFSNGEWIRYLLLARMLRLIRLLLHVQRYRAFIATFITLIPSLMPYLGTIFCVLCIYCSIGVQVFGGLVNAGNKQLFKTELAEDDYLFMDGELQRFDGDMVEHTYFVVAFVLEAFFAELDLEEEEKCQGEDSQERRNRRRSAGTKSRSQRVDTLLHHMLGDELSKPECSTSDT</sequence>
<evidence type="ECO:0000256" key="2">
    <source>
        <dbReference type="ARBA" id="ARBA00022448"/>
    </source>
</evidence>
<keyword evidence="11" id="KW-0407">Ion channel</keyword>
<feature type="region of interest" description="Disordered" evidence="12">
    <location>
        <begin position="145"/>
        <end position="168"/>
    </location>
</feature>
<dbReference type="InterPro" id="IPR005821">
    <property type="entry name" value="Ion_trans_dom"/>
</dbReference>
<dbReference type="InterPro" id="IPR044581">
    <property type="entry name" value="TPC1_plant"/>
</dbReference>
<dbReference type="PANTHER" id="PTHR46988:SF2">
    <property type="entry name" value="TWO PORE CALCIUM CHANNEL PROTEIN 1"/>
    <property type="match status" value="1"/>
</dbReference>
<evidence type="ECO:0000256" key="9">
    <source>
        <dbReference type="ARBA" id="ARBA00023065"/>
    </source>
</evidence>
<dbReference type="PANTHER" id="PTHR46988">
    <property type="entry name" value="TWO PORE CALCIUM CHANNEL PROTEIN 1"/>
    <property type="match status" value="1"/>
</dbReference>
<evidence type="ECO:0000256" key="7">
    <source>
        <dbReference type="ARBA" id="ARBA00022837"/>
    </source>
</evidence>
<evidence type="ECO:0000256" key="8">
    <source>
        <dbReference type="ARBA" id="ARBA00022989"/>
    </source>
</evidence>
<dbReference type="GO" id="GO:0005774">
    <property type="term" value="C:vacuolar membrane"/>
    <property type="evidence" value="ECO:0007669"/>
    <property type="project" value="TreeGrafter"/>
</dbReference>
<dbReference type="GO" id="GO:0000325">
    <property type="term" value="C:plant-type vacuole"/>
    <property type="evidence" value="ECO:0007669"/>
    <property type="project" value="TreeGrafter"/>
</dbReference>
<evidence type="ECO:0000259" key="14">
    <source>
        <dbReference type="Pfam" id="PF00520"/>
    </source>
</evidence>
<evidence type="ECO:0000256" key="10">
    <source>
        <dbReference type="ARBA" id="ARBA00023136"/>
    </source>
</evidence>
<evidence type="ECO:0000256" key="6">
    <source>
        <dbReference type="ARBA" id="ARBA00022737"/>
    </source>
</evidence>
<keyword evidence="16" id="KW-1185">Reference proteome</keyword>
<feature type="transmembrane region" description="Helical" evidence="13">
    <location>
        <begin position="64"/>
        <end position="87"/>
    </location>
</feature>
<keyword evidence="3" id="KW-0109">Calcium transport</keyword>
<keyword evidence="6" id="KW-0677">Repeat</keyword>
<comment type="subcellular location">
    <subcellularLocation>
        <location evidence="1">Membrane</location>
        <topology evidence="1">Multi-pass membrane protein</topology>
    </subcellularLocation>
</comment>
<gene>
    <name evidence="15" type="ORF">AARE701A_LOCUS16937</name>
</gene>
<keyword evidence="5 13" id="KW-0812">Transmembrane</keyword>
<keyword evidence="9" id="KW-0406">Ion transport</keyword>